<protein>
    <submittedName>
        <fullName evidence="3">Putative neuraminidase (Sialidase)</fullName>
    </submittedName>
</protein>
<dbReference type="InterPro" id="IPR036278">
    <property type="entry name" value="Sialidase_sf"/>
</dbReference>
<dbReference type="AlphaFoldDB" id="A0A1P8WF16"/>
<dbReference type="InterPro" id="IPR011040">
    <property type="entry name" value="Sialidase"/>
</dbReference>
<feature type="domain" description="Sialidase" evidence="2">
    <location>
        <begin position="374"/>
        <end position="596"/>
    </location>
</feature>
<sequence length="632" mass="69159" precursor="true">MIRQLLLPAILLATCTQTFAADRKPISINAATREKCLSVLRKGTQGEDFWPAMHAAEGLTLGGHGAEVIELLAPKLPHETDDQKRCGLARELVRAGDRSKAGVMLNILAGKDDHGHVHAAESLYKVVEIGDGVAMRRAFAQDESIPLKLMAAAALGRCGNPDAMQFLRKTLNHEDPNALRIAAWILGRIGDKSDIPRLKKQLPRIEDRLLQAYVQHSLAALGNDEGRSALAENLKDEAADVRTYAATFAGDSWATETADTLKAMLDDPHPDAAIRAAQSLLVLAGEPPHDRSEDISVVVYPSTKQNPRYTEGSVIALNDGSLLFAATEFSGSGSDFAAAHIVAMTSTDQGRTWHNKRVLQENTGGMNVMSVTLRRMPSGQIAMYYLQKNSHTDLDAFVRFSDDETKTFGDSILITADEGYHVVNNDRVLQLSTGRLLVPASSCPDVKGGGHFKNHCYMSDDGGLTWRNGKTMLDAPKRGAMEPEVVELNDGRIMMLIRNQLGFVGKSYSTDGGDTWSEMESLGLQGPEAPATLRRIPSTGNLVLIWNNTFEEEADHGGERTPLTAAVSDDDGDTWQTVGNLEDDASRTYSYTSLMFVGERMAMSYWDSKIGDHSWSCRFRSLPVIWLYGNQK</sequence>
<organism evidence="3 4">
    <name type="scientific">Fuerstiella marisgermanici</name>
    <dbReference type="NCBI Taxonomy" id="1891926"/>
    <lineage>
        <taxon>Bacteria</taxon>
        <taxon>Pseudomonadati</taxon>
        <taxon>Planctomycetota</taxon>
        <taxon>Planctomycetia</taxon>
        <taxon>Planctomycetales</taxon>
        <taxon>Planctomycetaceae</taxon>
        <taxon>Fuerstiella</taxon>
    </lineage>
</organism>
<evidence type="ECO:0000259" key="2">
    <source>
        <dbReference type="Pfam" id="PF13088"/>
    </source>
</evidence>
<dbReference type="InterPro" id="IPR011989">
    <property type="entry name" value="ARM-like"/>
</dbReference>
<dbReference type="SUPFAM" id="SSF50939">
    <property type="entry name" value="Sialidases"/>
    <property type="match status" value="1"/>
</dbReference>
<keyword evidence="1" id="KW-0732">Signal</keyword>
<dbReference type="Pfam" id="PF13088">
    <property type="entry name" value="BNR_2"/>
    <property type="match status" value="1"/>
</dbReference>
<evidence type="ECO:0000313" key="4">
    <source>
        <dbReference type="Proteomes" id="UP000187735"/>
    </source>
</evidence>
<dbReference type="CDD" id="cd15482">
    <property type="entry name" value="Sialidase_non-viral"/>
    <property type="match status" value="1"/>
</dbReference>
<dbReference type="PANTHER" id="PTHR43752">
    <property type="entry name" value="BNR/ASP-BOX REPEAT FAMILY PROTEIN"/>
    <property type="match status" value="1"/>
</dbReference>
<gene>
    <name evidence="3" type="ORF">Fuma_02242</name>
</gene>
<keyword evidence="4" id="KW-1185">Reference proteome</keyword>
<name>A0A1P8WF16_9PLAN</name>
<proteinExistence type="predicted"/>
<dbReference type="SUPFAM" id="SSF48371">
    <property type="entry name" value="ARM repeat"/>
    <property type="match status" value="1"/>
</dbReference>
<evidence type="ECO:0000256" key="1">
    <source>
        <dbReference type="SAM" id="SignalP"/>
    </source>
</evidence>
<dbReference type="Pfam" id="PF13646">
    <property type="entry name" value="HEAT_2"/>
    <property type="match status" value="1"/>
</dbReference>
<dbReference type="InterPro" id="IPR016024">
    <property type="entry name" value="ARM-type_fold"/>
</dbReference>
<dbReference type="Gene3D" id="2.120.10.10">
    <property type="match status" value="1"/>
</dbReference>
<evidence type="ECO:0000313" key="3">
    <source>
        <dbReference type="EMBL" id="APZ92631.1"/>
    </source>
</evidence>
<dbReference type="InterPro" id="IPR004155">
    <property type="entry name" value="PBS_lyase_HEAT"/>
</dbReference>
<dbReference type="EMBL" id="CP017641">
    <property type="protein sequence ID" value="APZ92631.1"/>
    <property type="molecule type" value="Genomic_DNA"/>
</dbReference>
<accession>A0A1P8WF16</accession>
<feature type="signal peptide" evidence="1">
    <location>
        <begin position="1"/>
        <end position="20"/>
    </location>
</feature>
<dbReference type="Proteomes" id="UP000187735">
    <property type="component" value="Chromosome"/>
</dbReference>
<dbReference type="Gene3D" id="1.25.10.10">
    <property type="entry name" value="Leucine-rich Repeat Variant"/>
    <property type="match status" value="1"/>
</dbReference>
<reference evidence="3 4" key="1">
    <citation type="journal article" date="2016" name="Front. Microbiol.">
        <title>Fuerstia marisgermanicae gen. nov., sp. nov., an Unusual Member of the Phylum Planctomycetes from the German Wadden Sea.</title>
        <authorList>
            <person name="Kohn T."/>
            <person name="Heuer A."/>
            <person name="Jogler M."/>
            <person name="Vollmers J."/>
            <person name="Boedeker C."/>
            <person name="Bunk B."/>
            <person name="Rast P."/>
            <person name="Borchert D."/>
            <person name="Glockner I."/>
            <person name="Freese H.M."/>
            <person name="Klenk H.P."/>
            <person name="Overmann J."/>
            <person name="Kaster A.K."/>
            <person name="Rohde M."/>
            <person name="Wiegand S."/>
            <person name="Jogler C."/>
        </authorList>
    </citation>
    <scope>NUCLEOTIDE SEQUENCE [LARGE SCALE GENOMIC DNA]</scope>
    <source>
        <strain evidence="3 4">NH11</strain>
    </source>
</reference>
<dbReference type="SMART" id="SM00567">
    <property type="entry name" value="EZ_HEAT"/>
    <property type="match status" value="3"/>
</dbReference>
<dbReference type="STRING" id="1891926.Fuma_02242"/>
<dbReference type="PANTHER" id="PTHR43752:SF2">
    <property type="entry name" value="BNR_ASP-BOX REPEAT FAMILY PROTEIN"/>
    <property type="match status" value="1"/>
</dbReference>
<dbReference type="RefSeq" id="WP_229360898.1">
    <property type="nucleotide sequence ID" value="NZ_CP017641.1"/>
</dbReference>
<feature type="chain" id="PRO_5012749504" evidence="1">
    <location>
        <begin position="21"/>
        <end position="632"/>
    </location>
</feature>
<dbReference type="KEGG" id="fmr:Fuma_02242"/>